<keyword evidence="2" id="KW-0813">Transport</keyword>
<keyword evidence="3" id="KW-0653">Protein transport</keyword>
<evidence type="ECO:0000256" key="5">
    <source>
        <dbReference type="ARBA" id="ARBA00029433"/>
    </source>
</evidence>
<keyword evidence="7" id="KW-1185">Reference proteome</keyword>
<evidence type="ECO:0000313" key="6">
    <source>
        <dbReference type="EMBL" id="KAK6307259.1"/>
    </source>
</evidence>
<proteinExistence type="inferred from homology"/>
<name>A0AAN8LDK8_9TELE</name>
<evidence type="ECO:0000256" key="1">
    <source>
        <dbReference type="ARBA" id="ARBA00005324"/>
    </source>
</evidence>
<comment type="caution">
    <text evidence="6">The sequence shown here is derived from an EMBL/GenBank/DDBJ whole genome shotgun (WGS) entry which is preliminary data.</text>
</comment>
<dbReference type="GO" id="GO:0005764">
    <property type="term" value="C:lysosome"/>
    <property type="evidence" value="ECO:0007669"/>
    <property type="project" value="TreeGrafter"/>
</dbReference>
<dbReference type="PANTHER" id="PTHR16082">
    <property type="entry name" value="AP-5 COMPLEX SUBUNIT MU-1"/>
    <property type="match status" value="1"/>
</dbReference>
<dbReference type="GO" id="GO:0015031">
    <property type="term" value="P:protein transport"/>
    <property type="evidence" value="ECO:0007669"/>
    <property type="project" value="UniProtKB-KW"/>
</dbReference>
<keyword evidence="4" id="KW-0472">Membrane</keyword>
<dbReference type="GO" id="GO:0030119">
    <property type="term" value="C:AP-type membrane coat adaptor complex"/>
    <property type="evidence" value="ECO:0007669"/>
    <property type="project" value="TreeGrafter"/>
</dbReference>
<gene>
    <name evidence="6" type="ORF">J4Q44_G00224070</name>
</gene>
<dbReference type="InterPro" id="IPR039591">
    <property type="entry name" value="AP5M1"/>
</dbReference>
<protein>
    <submittedName>
        <fullName evidence="6">Uncharacterized protein</fullName>
    </submittedName>
</protein>
<organism evidence="6 7">
    <name type="scientific">Coregonus suidteri</name>
    <dbReference type="NCBI Taxonomy" id="861788"/>
    <lineage>
        <taxon>Eukaryota</taxon>
        <taxon>Metazoa</taxon>
        <taxon>Chordata</taxon>
        <taxon>Craniata</taxon>
        <taxon>Vertebrata</taxon>
        <taxon>Euteleostomi</taxon>
        <taxon>Actinopterygii</taxon>
        <taxon>Neopterygii</taxon>
        <taxon>Teleostei</taxon>
        <taxon>Protacanthopterygii</taxon>
        <taxon>Salmoniformes</taxon>
        <taxon>Salmonidae</taxon>
        <taxon>Coregoninae</taxon>
        <taxon>Coregonus</taxon>
    </lineage>
</organism>
<dbReference type="GO" id="GO:0005829">
    <property type="term" value="C:cytosol"/>
    <property type="evidence" value="ECO:0007669"/>
    <property type="project" value="TreeGrafter"/>
</dbReference>
<evidence type="ECO:0000313" key="7">
    <source>
        <dbReference type="Proteomes" id="UP001356427"/>
    </source>
</evidence>
<evidence type="ECO:0000256" key="3">
    <source>
        <dbReference type="ARBA" id="ARBA00022927"/>
    </source>
</evidence>
<dbReference type="EMBL" id="JAGTTL010000020">
    <property type="protein sequence ID" value="KAK6307259.1"/>
    <property type="molecule type" value="Genomic_DNA"/>
</dbReference>
<evidence type="ECO:0000256" key="2">
    <source>
        <dbReference type="ARBA" id="ARBA00022448"/>
    </source>
</evidence>
<dbReference type="GO" id="GO:0005770">
    <property type="term" value="C:late endosome"/>
    <property type="evidence" value="ECO:0007669"/>
    <property type="project" value="TreeGrafter"/>
</dbReference>
<evidence type="ECO:0000256" key="4">
    <source>
        <dbReference type="ARBA" id="ARBA00023136"/>
    </source>
</evidence>
<dbReference type="Proteomes" id="UP001356427">
    <property type="component" value="Unassembled WGS sequence"/>
</dbReference>
<comment type="subcellular location">
    <subcellularLocation>
        <location evidence="5">Endomembrane system</location>
        <topology evidence="5">Peripheral membrane protein</topology>
        <orientation evidence="5">Cytoplasmic side</orientation>
    </subcellularLocation>
</comment>
<dbReference type="PANTHER" id="PTHR16082:SF2">
    <property type="entry name" value="AP-5 COMPLEX SUBUNIT MU-1"/>
    <property type="match status" value="1"/>
</dbReference>
<reference evidence="6 7" key="1">
    <citation type="submission" date="2021-04" db="EMBL/GenBank/DDBJ databases">
        <authorList>
            <person name="De Guttry C."/>
            <person name="Zahm M."/>
            <person name="Klopp C."/>
            <person name="Cabau C."/>
            <person name="Louis A."/>
            <person name="Berthelot C."/>
            <person name="Parey E."/>
            <person name="Roest Crollius H."/>
            <person name="Montfort J."/>
            <person name="Robinson-Rechavi M."/>
            <person name="Bucao C."/>
            <person name="Bouchez O."/>
            <person name="Gislard M."/>
            <person name="Lluch J."/>
            <person name="Milhes M."/>
            <person name="Lampietro C."/>
            <person name="Lopez Roques C."/>
            <person name="Donnadieu C."/>
            <person name="Braasch I."/>
            <person name="Desvignes T."/>
            <person name="Postlethwait J."/>
            <person name="Bobe J."/>
            <person name="Wedekind C."/>
            <person name="Guiguen Y."/>
        </authorList>
    </citation>
    <scope>NUCLEOTIDE SEQUENCE [LARGE SCALE GENOMIC DNA]</scope>
    <source>
        <strain evidence="6">Cs_M1</strain>
        <tissue evidence="6">Blood</tissue>
    </source>
</reference>
<dbReference type="GO" id="GO:0016197">
    <property type="term" value="P:endosomal transport"/>
    <property type="evidence" value="ECO:0007669"/>
    <property type="project" value="TreeGrafter"/>
</dbReference>
<comment type="similarity">
    <text evidence="1">Belongs to the adaptor complexes medium subunit family.</text>
</comment>
<dbReference type="AlphaFoldDB" id="A0AAN8LDK8"/>
<sequence>MPRPPLARLFSVSQDFTLLVGLQAFLCGSGSKPDSERLASRLDMIPSIFLNVCPFGTPLDIPQLGASLTSAMPSPAGTQKQPAWKTGLHCGGAVVNVALMEMVRSMQYGNQNRQDLWKVYSTVNCKGSFPILSGSAVTRGRYTGPCATHPPYQLKEDDNQLHLTVSLKLHESRRNSFEYCEAHLPFFNSTGAVILRILHLELNWHCTSVLWTRCCRMELYSIDQHQRNYCFIHIWDRPNMMNLHSTRLLQDNRHWTTGFW</sequence>
<accession>A0AAN8LDK8</accession>